<evidence type="ECO:0000256" key="2">
    <source>
        <dbReference type="ARBA" id="ARBA00022763"/>
    </source>
</evidence>
<comment type="caution">
    <text evidence="5">The sequence shown here is derived from an EMBL/GenBank/DDBJ whole genome shotgun (WGS) entry which is preliminary data.</text>
</comment>
<dbReference type="Pfam" id="PF04098">
    <property type="entry name" value="Rad52_Rad22"/>
    <property type="match status" value="1"/>
</dbReference>
<dbReference type="Proteomes" id="UP001211173">
    <property type="component" value="Unassembled WGS sequence"/>
</dbReference>
<gene>
    <name evidence="5" type="ORF">PNE06_03790</name>
</gene>
<keyword evidence="3" id="KW-0234">DNA repair</keyword>
<protein>
    <submittedName>
        <fullName evidence="5">Rad52/Rad22 family DNA repair protein</fullName>
    </submittedName>
</protein>
<accession>A0AAW6CBZ9</accession>
<feature type="region of interest" description="Disordered" evidence="4">
    <location>
        <begin position="207"/>
        <end position="250"/>
    </location>
</feature>
<sequence>MEQKSAREIQQALALPFAPEDLEWRLQTTNKEKTRGLAIPYVTNRAIQNRLDDVVGPDHWYNEYKPWHRFTTKVRSERNPSEFEEKEIISQLCGIAIYFEDRKEWVVKWDGAEDTDIEQVKGGLSDSMKRAAVQWGIGRVLYSMNTVWVDIEKQGRSFIIKDGERARLDKAYLGMLQRLGLKPASAGGLQSLLTPKNTVEAPWTDAQQQNANPPAPAAAAQSAPAGAGQPAAAQQPPAASETAPAPAAEPPQSAYEYVVVEARVQGGMKGSNTLVILQNADGKRTQAFARGSRTELATGVHLTSVKLTLRRQDTVAYYVLESYELSAPQPAAA</sequence>
<dbReference type="InterPro" id="IPR041247">
    <property type="entry name" value="Rad52_fam"/>
</dbReference>
<keyword evidence="2" id="KW-0227">DNA damage</keyword>
<dbReference type="RefSeq" id="WP_195324968.1">
    <property type="nucleotide sequence ID" value="NZ_JADMVZ010000006.1"/>
</dbReference>
<evidence type="ECO:0000256" key="3">
    <source>
        <dbReference type="ARBA" id="ARBA00023204"/>
    </source>
</evidence>
<comment type="similarity">
    <text evidence="1">Belongs to the RAD52 family.</text>
</comment>
<evidence type="ECO:0000256" key="4">
    <source>
        <dbReference type="SAM" id="MobiDB-lite"/>
    </source>
</evidence>
<proteinExistence type="inferred from homology"/>
<evidence type="ECO:0000256" key="1">
    <source>
        <dbReference type="ARBA" id="ARBA00006638"/>
    </source>
</evidence>
<evidence type="ECO:0000313" key="6">
    <source>
        <dbReference type="Proteomes" id="UP001211173"/>
    </source>
</evidence>
<name>A0AAW6CBZ9_FLAPL</name>
<dbReference type="AlphaFoldDB" id="A0AAW6CBZ9"/>
<dbReference type="EMBL" id="JAQLWV010000004">
    <property type="protein sequence ID" value="MDB7932191.1"/>
    <property type="molecule type" value="Genomic_DNA"/>
</dbReference>
<reference evidence="5" key="1">
    <citation type="submission" date="2023-01" db="EMBL/GenBank/DDBJ databases">
        <title>Human gut microbiome strain richness.</title>
        <authorList>
            <person name="Chen-Liaw A."/>
        </authorList>
    </citation>
    <scope>NUCLEOTIDE SEQUENCE</scope>
    <source>
        <strain evidence="5">1001287st1_F4_1001285I_161205</strain>
    </source>
</reference>
<dbReference type="GO" id="GO:0006281">
    <property type="term" value="P:DNA repair"/>
    <property type="evidence" value="ECO:0007669"/>
    <property type="project" value="UniProtKB-KW"/>
</dbReference>
<organism evidence="5 6">
    <name type="scientific">Flavonifractor plautii</name>
    <name type="common">Fusobacterium plautii</name>
    <dbReference type="NCBI Taxonomy" id="292800"/>
    <lineage>
        <taxon>Bacteria</taxon>
        <taxon>Bacillati</taxon>
        <taxon>Bacillota</taxon>
        <taxon>Clostridia</taxon>
        <taxon>Eubacteriales</taxon>
        <taxon>Oscillospiraceae</taxon>
        <taxon>Flavonifractor</taxon>
    </lineage>
</organism>
<evidence type="ECO:0000313" key="5">
    <source>
        <dbReference type="EMBL" id="MDB7932191.1"/>
    </source>
</evidence>